<sequence length="79" mass="8169">MRNSEVSAHLHASLRLWRALPGPLRPSLEFAAPPGGSQAVSARTDSGGARCEKAAVKGVFDGLGNLRCGFVDNPGRGVA</sequence>
<evidence type="ECO:0000313" key="1">
    <source>
        <dbReference type="EMBL" id="GFE17375.1"/>
    </source>
</evidence>
<organism evidence="1 2">
    <name type="scientific">Streptomyces glebosus</name>
    <dbReference type="NCBI Taxonomy" id="249580"/>
    <lineage>
        <taxon>Bacteria</taxon>
        <taxon>Bacillati</taxon>
        <taxon>Actinomycetota</taxon>
        <taxon>Actinomycetes</taxon>
        <taxon>Kitasatosporales</taxon>
        <taxon>Streptomycetaceae</taxon>
        <taxon>Streptomyces</taxon>
    </lineage>
</organism>
<reference evidence="1 2" key="1">
    <citation type="submission" date="2019-12" db="EMBL/GenBank/DDBJ databases">
        <title>Whole genome shotgun sequence of Streptomyces hygroscopicus subsp. glebosus NBRC 13786.</title>
        <authorList>
            <person name="Ichikawa N."/>
            <person name="Kimura A."/>
            <person name="Kitahashi Y."/>
            <person name="Komaki H."/>
            <person name="Tamura T."/>
        </authorList>
    </citation>
    <scope>NUCLEOTIDE SEQUENCE [LARGE SCALE GENOMIC DNA]</scope>
    <source>
        <strain evidence="1 2">NBRC 13786</strain>
    </source>
</reference>
<proteinExistence type="predicted"/>
<accession>A0A640T6U4</accession>
<protein>
    <submittedName>
        <fullName evidence="1">Uncharacterized protein</fullName>
    </submittedName>
</protein>
<name>A0A640T6U4_9ACTN</name>
<dbReference type="AlphaFoldDB" id="A0A640T6U4"/>
<keyword evidence="2" id="KW-1185">Reference proteome</keyword>
<gene>
    <name evidence="1" type="ORF">Sgleb_54220</name>
</gene>
<dbReference type="Proteomes" id="UP000430079">
    <property type="component" value="Unassembled WGS sequence"/>
</dbReference>
<comment type="caution">
    <text evidence="1">The sequence shown here is derived from an EMBL/GenBank/DDBJ whole genome shotgun (WGS) entry which is preliminary data.</text>
</comment>
<evidence type="ECO:0000313" key="2">
    <source>
        <dbReference type="Proteomes" id="UP000430079"/>
    </source>
</evidence>
<dbReference type="EMBL" id="BLIO01000001">
    <property type="protein sequence ID" value="GFE17375.1"/>
    <property type="molecule type" value="Genomic_DNA"/>
</dbReference>